<reference evidence="10 11" key="1">
    <citation type="submission" date="2019-02" db="EMBL/GenBank/DDBJ databases">
        <title>Deep-cultivation of Planctomycetes and their phenomic and genomic characterization uncovers novel biology.</title>
        <authorList>
            <person name="Wiegand S."/>
            <person name="Jogler M."/>
            <person name="Boedeker C."/>
            <person name="Pinto D."/>
            <person name="Vollmers J."/>
            <person name="Rivas-Marin E."/>
            <person name="Kohn T."/>
            <person name="Peeters S.H."/>
            <person name="Heuer A."/>
            <person name="Rast P."/>
            <person name="Oberbeckmann S."/>
            <person name="Bunk B."/>
            <person name="Jeske O."/>
            <person name="Meyerdierks A."/>
            <person name="Storesund J.E."/>
            <person name="Kallscheuer N."/>
            <person name="Luecker S."/>
            <person name="Lage O.M."/>
            <person name="Pohl T."/>
            <person name="Merkel B.J."/>
            <person name="Hornburger P."/>
            <person name="Mueller R.-W."/>
            <person name="Bruemmer F."/>
            <person name="Labrenz M."/>
            <person name="Spormann A.M."/>
            <person name="Op den Camp H."/>
            <person name="Overmann J."/>
            <person name="Amann R."/>
            <person name="Jetten M.S.M."/>
            <person name="Mascher T."/>
            <person name="Medema M.H."/>
            <person name="Devos D.P."/>
            <person name="Kaster A.-K."/>
            <person name="Ovreas L."/>
            <person name="Rohde M."/>
            <person name="Galperin M.Y."/>
            <person name="Jogler C."/>
        </authorList>
    </citation>
    <scope>NUCLEOTIDE SEQUENCE [LARGE SCALE GENOMIC DNA]</scope>
    <source>
        <strain evidence="10 11">Q31a</strain>
    </source>
</reference>
<evidence type="ECO:0000256" key="2">
    <source>
        <dbReference type="ARBA" id="ARBA00022448"/>
    </source>
</evidence>
<keyword evidence="11" id="KW-1185">Reference proteome</keyword>
<accession>A0A518GHC2</accession>
<evidence type="ECO:0000313" key="11">
    <source>
        <dbReference type="Proteomes" id="UP000318017"/>
    </source>
</evidence>
<evidence type="ECO:0000256" key="1">
    <source>
        <dbReference type="ARBA" id="ARBA00004651"/>
    </source>
</evidence>
<keyword evidence="3 8" id="KW-0812">Transmembrane</keyword>
<feature type="domain" description="ABC transmembrane type-1" evidence="9">
    <location>
        <begin position="316"/>
        <end position="495"/>
    </location>
</feature>
<sequence length="507" mass="55260">MPHQLPLPTRRLCCLLFIHFVVPCLCLAEEPRAVRIGSKSFTESVVLGELLSTLGRHAGATIDHRSELGGTQVLWQALQQGDIDAYVEYSGTLTEEILADPKLARLERIAEQLASQGIAMSKPLGFNNTYAIGMKQTQAEKRNITKISDLREHPELQIGFSDEFVDRKDGWRGLKAKYKLPHTKTRGLDHALAYRGVWGGSIDVIDLYATDPEIISYELRVLEDDLAYFPLYEAVILYRPELEVSHPAVVEQFLRLEGTMDNATMTSLNKSARIDHIPEDVVAAQFAHDHIDASIPVPDPNADWLQRRFSRFLTRSLEHLVLVGVSLTMAIACAIPLGIFAYRQPRLGEWILGTVGIIQTIPSMALLVFMIPLLGLGAKPAIVALFLYSLLPIVRGTHSGLANLPASIHESALALGLPSSARLRLIELPLAVPSILSGIKTSAVINIGTATIGAFIGAGGYGQPIITGIRLADLGLILQGAVPAAILALLVQAAFSWAERHLVTTPT</sequence>
<dbReference type="PANTHER" id="PTHR30177">
    <property type="entry name" value="GLYCINE BETAINE/L-PROLINE TRANSPORT SYSTEM PERMEASE PROTEIN PROW"/>
    <property type="match status" value="1"/>
</dbReference>
<dbReference type="GO" id="GO:0022857">
    <property type="term" value="F:transmembrane transporter activity"/>
    <property type="evidence" value="ECO:0007669"/>
    <property type="project" value="InterPro"/>
</dbReference>
<gene>
    <name evidence="10" type="primary">opuBB</name>
    <name evidence="10" type="ORF">Q31a_63760</name>
</gene>
<comment type="subcellular location">
    <subcellularLocation>
        <location evidence="1 8">Cell membrane</location>
        <topology evidence="1 8">Multi-pass membrane protein</topology>
    </subcellularLocation>
</comment>
<dbReference type="CDD" id="cd06261">
    <property type="entry name" value="TM_PBP2"/>
    <property type="match status" value="1"/>
</dbReference>
<dbReference type="CDD" id="cd13607">
    <property type="entry name" value="PBP2_AfProX_like"/>
    <property type="match status" value="1"/>
</dbReference>
<dbReference type="InterPro" id="IPR035906">
    <property type="entry name" value="MetI-like_sf"/>
</dbReference>
<keyword evidence="5 8" id="KW-0472">Membrane</keyword>
<dbReference type="SUPFAM" id="SSF161098">
    <property type="entry name" value="MetI-like"/>
    <property type="match status" value="1"/>
</dbReference>
<evidence type="ECO:0000313" key="10">
    <source>
        <dbReference type="EMBL" id="QDV27983.1"/>
    </source>
</evidence>
<feature type="transmembrane region" description="Helical" evidence="8">
    <location>
        <begin position="320"/>
        <end position="342"/>
    </location>
</feature>
<protein>
    <submittedName>
        <fullName evidence="10">Choline transport system permease protein OpuBB</fullName>
    </submittedName>
</protein>
<name>A0A518GHC2_9BACT</name>
<comment type="similarity">
    <text evidence="7">In the N-terminal section; belongs to the binding-protein-dependent transport system permease family.</text>
</comment>
<dbReference type="AlphaFoldDB" id="A0A518GHC2"/>
<feature type="transmembrane region" description="Helical" evidence="8">
    <location>
        <begin position="474"/>
        <end position="498"/>
    </location>
</feature>
<evidence type="ECO:0000256" key="6">
    <source>
        <dbReference type="ARBA" id="ARBA00035642"/>
    </source>
</evidence>
<keyword evidence="2 8" id="KW-0813">Transport</keyword>
<comment type="similarity">
    <text evidence="6">In the C-terminal section; belongs to the OsmX family.</text>
</comment>
<dbReference type="Proteomes" id="UP000318017">
    <property type="component" value="Chromosome"/>
</dbReference>
<feature type="transmembrane region" description="Helical" evidence="8">
    <location>
        <begin position="363"/>
        <end position="391"/>
    </location>
</feature>
<dbReference type="InterPro" id="IPR051204">
    <property type="entry name" value="ABC_transp_perm/SBD"/>
</dbReference>
<dbReference type="Gene3D" id="3.40.190.120">
    <property type="entry name" value="Osmoprotection protein (prox), domain 2"/>
    <property type="match status" value="1"/>
</dbReference>
<dbReference type="InterPro" id="IPR000515">
    <property type="entry name" value="MetI-like"/>
</dbReference>
<dbReference type="InterPro" id="IPR007210">
    <property type="entry name" value="ABC_Gly_betaine_transp_sub-bd"/>
</dbReference>
<dbReference type="PROSITE" id="PS50928">
    <property type="entry name" value="ABC_TM1"/>
    <property type="match status" value="1"/>
</dbReference>
<dbReference type="EMBL" id="CP036298">
    <property type="protein sequence ID" value="QDV27983.1"/>
    <property type="molecule type" value="Genomic_DNA"/>
</dbReference>
<dbReference type="Pfam" id="PF04069">
    <property type="entry name" value="OpuAC"/>
    <property type="match status" value="1"/>
</dbReference>
<dbReference type="InterPro" id="IPR041894">
    <property type="entry name" value="PBP2_ProX-like"/>
</dbReference>
<dbReference type="KEGG" id="ahel:Q31a_63760"/>
<feature type="transmembrane region" description="Helical" evidence="8">
    <location>
        <begin position="443"/>
        <end position="462"/>
    </location>
</feature>
<dbReference type="SUPFAM" id="SSF53850">
    <property type="entry name" value="Periplasmic binding protein-like II"/>
    <property type="match status" value="1"/>
</dbReference>
<evidence type="ECO:0000256" key="5">
    <source>
        <dbReference type="ARBA" id="ARBA00023136"/>
    </source>
</evidence>
<dbReference type="PANTHER" id="PTHR30177:SF4">
    <property type="entry name" value="OSMOPROTECTANT IMPORT PERMEASE PROTEIN OSMW"/>
    <property type="match status" value="1"/>
</dbReference>
<dbReference type="Gene3D" id="1.10.3720.10">
    <property type="entry name" value="MetI-like"/>
    <property type="match status" value="1"/>
</dbReference>
<dbReference type="GO" id="GO:0031460">
    <property type="term" value="P:glycine betaine transport"/>
    <property type="evidence" value="ECO:0007669"/>
    <property type="project" value="UniProtKB-ARBA"/>
</dbReference>
<comment type="similarity">
    <text evidence="8">Belongs to the binding-protein-dependent transport system permease family.</text>
</comment>
<dbReference type="Pfam" id="PF00528">
    <property type="entry name" value="BPD_transp_1"/>
    <property type="match status" value="1"/>
</dbReference>
<evidence type="ECO:0000256" key="3">
    <source>
        <dbReference type="ARBA" id="ARBA00022692"/>
    </source>
</evidence>
<dbReference type="GO" id="GO:0043190">
    <property type="term" value="C:ATP-binding cassette (ABC) transporter complex"/>
    <property type="evidence" value="ECO:0007669"/>
    <property type="project" value="InterPro"/>
</dbReference>
<evidence type="ECO:0000256" key="8">
    <source>
        <dbReference type="RuleBase" id="RU363032"/>
    </source>
</evidence>
<keyword evidence="4 8" id="KW-1133">Transmembrane helix</keyword>
<evidence type="ECO:0000256" key="7">
    <source>
        <dbReference type="ARBA" id="ARBA00035652"/>
    </source>
</evidence>
<dbReference type="OrthoDB" id="9801163at2"/>
<dbReference type="Gene3D" id="3.40.190.10">
    <property type="entry name" value="Periplasmic binding protein-like II"/>
    <property type="match status" value="1"/>
</dbReference>
<evidence type="ECO:0000259" key="9">
    <source>
        <dbReference type="PROSITE" id="PS50928"/>
    </source>
</evidence>
<organism evidence="10 11">
    <name type="scientific">Aureliella helgolandensis</name>
    <dbReference type="NCBI Taxonomy" id="2527968"/>
    <lineage>
        <taxon>Bacteria</taxon>
        <taxon>Pseudomonadati</taxon>
        <taxon>Planctomycetota</taxon>
        <taxon>Planctomycetia</taxon>
        <taxon>Pirellulales</taxon>
        <taxon>Pirellulaceae</taxon>
        <taxon>Aureliella</taxon>
    </lineage>
</organism>
<dbReference type="FunFam" id="1.10.3720.10:FF:000001">
    <property type="entry name" value="Glycine betaine ABC transporter, permease"/>
    <property type="match status" value="1"/>
</dbReference>
<proteinExistence type="inferred from homology"/>
<evidence type="ECO:0000256" key="4">
    <source>
        <dbReference type="ARBA" id="ARBA00022989"/>
    </source>
</evidence>